<comment type="similarity">
    <text evidence="1">Belongs to the protease inhibitor I39 (alpha-2-macroglobulin) family. Bacterial alpha-2-macroglobulin subfamily.</text>
</comment>
<proteinExistence type="inferred from homology"/>
<comment type="caution">
    <text evidence="5">The sequence shown here is derived from an EMBL/GenBank/DDBJ whole genome shotgun (WGS) entry which is preliminary data.</text>
</comment>
<dbReference type="Pfam" id="PF01835">
    <property type="entry name" value="MG2"/>
    <property type="match status" value="1"/>
</dbReference>
<evidence type="ECO:0000259" key="3">
    <source>
        <dbReference type="SMART" id="SM01359"/>
    </source>
</evidence>
<dbReference type="Pfam" id="PF00207">
    <property type="entry name" value="A2M"/>
    <property type="match status" value="1"/>
</dbReference>
<dbReference type="InterPro" id="IPR011625">
    <property type="entry name" value="A2M_N_BRD"/>
</dbReference>
<sequence length="2014" mass="231068">MKHLASILILLLFSQMGHAQTKGNTSYETLWTKVAQLEEESLTISALEVVNTISKKSKKEQNSPQTIKALLYSSKYSMVLEEESQLTIVNEFKSEINKATTPTKNILESYLANLYWQYYQQNRFEFYNRTKTETKEDHLDFRTWDLSTLFEEITFHFERSLEDKEVLQKLDINIFKDILDHQKDSKLYRPSLYDVLAHTALDFYKTSENGIITPSYKFELDQPKYFTSAEKFSVLTLNPKDSSSLQLKALKLYQQLLTFHLKDKSPLAMVNVDIERLHFVKQYASIQEVDQYYLEALKNTANSFKGDVAALYHYEIAALYDQWAKNFLPISDEKNQWKRKEALEICNAIIEKYPKSVAAEKSLALKSQILSRNLQLKAEGALPINTASRILVNYKNMDGLKLSAYTITEGEKVQLEKIYPIEKQKSFINKLQLAKQWTGTLKNVGDYQNHSTEILLPALPNGLYVILAEDDATFAFQTVQVTDIAIVETRRANEQKFQVINRNNGFPISGVPVTLSYQTNYNGPLKKHTTLTDKQGFINTDFSDERWTNISISVKSKKDHAIFGTYFISQNTEVDRLTDTTYFTSIFTDRSIYRPGQVVFFKGIVLKRKKFSTEVLKHTKTIVIFFDANNQEVGRQEHKTNEYGSLNGQFILPNYGLTGEYSLLASSEDIILSGQSNFSVEEYKRPKFETFIDPVTESYKVNDSILLTGTAKAFAGSNITKAKVSYAVSRVVQYPEWYYWSHPYIRSSAQEIAHGETQTDEDGKFEIKFRAIPDSDIPKKDLPIFTYKVTVDVTDINVETHGASTMVSVGYHSLLAKIKVANKLDKNKKDHSLEISTTNLNGQKVSVKGTLKMYKLKCPDKVLRERPWKAPEFSSFTKEEFNVLFPHDSYSNEENPENSEKGTLVWQADFNTEKIDKIVLDPIESWESGKYVIELESKDRYGKSVKDAVQTTVFSKKDKKLADNELFDIKTDKESYTIGDIVNFTLASTAKDLQVTLFIEKDKKIKRTLIVSLSNNSKSISIPIEKGDLGGFVINYSFSAFNGFVNGNQSISVPYPSTHLELETMTFRDKLAPGAEETWSFKFKGPKGEKVVAEVLASMYDASLDTFREHEWYFNPTEKPSYYSIYSSNAHQSFGTVNFNTRVSQTESHDYSQQEYDTFNWFEFYFGNSNRLYRTEMMMKNSAPIAMEVADDANEQSEEEIALYSRGKIRDLDESSIRVNEKETEMEQIQVRKNLQETAFFFPSLLTNTEGDVSFSFKTPDALTQWKLQLLAHTATLESTVKTFKALTQKELMITPNAPRFLREGDTITISSKISNLTENQLEGDASILLEDALTGRNITDELLISVKSSPRNKKAFKVDPKNNIQVSWTLTIPKNLQAVQYTVMAKAGDFSDGEQNILPVLTNRILVTETLPMWISGNTTKTFTLQKLKETTSNTRSSHKLTLEITSNPAWYALQALPYLMEQPYESNEQIFARLYANTLANHITKSNPRIKSVFDQWANTDALVSNLEKNQDLKSILIQETPWLRDAQTEPEQKKRIALLFNSNHLQQEQQLALNKLVDNQMSEGSWAWFQGGPQNRFITQHILVGIGHLKNLNTGLTNEKLGRIEERGLAFLDAEFVTEYEEMKKYTDNINNDYLSSIQIQYLYLRSFFKDQPASNTVQEVMQYYIGQARKYWTKKTLYEKGLLALVFHRREMDLEAKKIMQSLKENSIVSDELGMYWKENSASWYWYKSPIETQALLIEAFTEIGEEDALNQQTIENLKVWLLKNKQTNQWQTTKATTEAIYALLLKGNDWLSITDVIDVQMGGETIKPWNSDSPIEAGTGYFKTTWNGNEIKPKMAKVQLGKKRNGVAWGALYWQYFEDLDKITPAKTPLQLEKKLFLKKNTDLGEELQEITEDTQLNVGDLIKARIVIKVDRAMEFIHLKDMRAAGLEPVNVISQYKWQDGLGYYESTKDATSNFFFDNLPKGIYVFEYDLRVNNSGDFSNGISTIQSMYAPEFSSHSEGIRIHIMEK</sequence>
<dbReference type="SMART" id="SM01359">
    <property type="entry name" value="A2M_N_2"/>
    <property type="match status" value="1"/>
</dbReference>
<evidence type="ECO:0000313" key="6">
    <source>
        <dbReference type="Proteomes" id="UP001549799"/>
    </source>
</evidence>
<dbReference type="Pfam" id="PF17973">
    <property type="entry name" value="bMG10"/>
    <property type="match status" value="1"/>
</dbReference>
<dbReference type="Gene3D" id="1.50.10.20">
    <property type="match status" value="1"/>
</dbReference>
<gene>
    <name evidence="5" type="ORF">ABXZ36_03910</name>
</gene>
<protein>
    <submittedName>
        <fullName evidence="5">Alpha-2-macroglobulin family protein</fullName>
    </submittedName>
</protein>
<accession>A0ABV2SU32</accession>
<feature type="signal peptide" evidence="2">
    <location>
        <begin position="1"/>
        <end position="19"/>
    </location>
</feature>
<keyword evidence="2" id="KW-0732">Signal</keyword>
<organism evidence="5 6">
    <name type="scientific">Sediminicola arcticus</name>
    <dbReference type="NCBI Taxonomy" id="1574308"/>
    <lineage>
        <taxon>Bacteria</taxon>
        <taxon>Pseudomonadati</taxon>
        <taxon>Bacteroidota</taxon>
        <taxon>Flavobacteriia</taxon>
        <taxon>Flavobacteriales</taxon>
        <taxon>Flavobacteriaceae</taxon>
        <taxon>Sediminicola</taxon>
    </lineage>
</organism>
<dbReference type="Gene3D" id="2.60.40.1930">
    <property type="match status" value="1"/>
</dbReference>
<dbReference type="PANTHER" id="PTHR40094:SF1">
    <property type="entry name" value="UBIQUITIN DOMAIN-CONTAINING PROTEIN"/>
    <property type="match status" value="1"/>
</dbReference>
<dbReference type="Proteomes" id="UP001549799">
    <property type="component" value="Unassembled WGS sequence"/>
</dbReference>
<dbReference type="InterPro" id="IPR002890">
    <property type="entry name" value="MG2"/>
</dbReference>
<evidence type="ECO:0000259" key="4">
    <source>
        <dbReference type="SMART" id="SM01360"/>
    </source>
</evidence>
<feature type="domain" description="Alpha-2-macroglobulin" evidence="4">
    <location>
        <begin position="1238"/>
        <end position="1328"/>
    </location>
</feature>
<dbReference type="InterPro" id="IPR008930">
    <property type="entry name" value="Terpenoid_cyclase/PrenylTrfase"/>
</dbReference>
<dbReference type="PANTHER" id="PTHR40094">
    <property type="entry name" value="ALPHA-2-MACROGLOBULIN HOMOLOG"/>
    <property type="match status" value="1"/>
</dbReference>
<dbReference type="InterPro" id="IPR041246">
    <property type="entry name" value="Bact_MG10"/>
</dbReference>
<dbReference type="SUPFAM" id="SSF48239">
    <property type="entry name" value="Terpenoid cyclases/Protein prenyltransferases"/>
    <property type="match status" value="1"/>
</dbReference>
<keyword evidence="6" id="KW-1185">Reference proteome</keyword>
<evidence type="ECO:0000313" key="5">
    <source>
        <dbReference type="EMBL" id="MET6989789.1"/>
    </source>
</evidence>
<dbReference type="InterPro" id="IPR001599">
    <property type="entry name" value="Macroglobln_a2"/>
</dbReference>
<feature type="chain" id="PRO_5047065268" evidence="2">
    <location>
        <begin position="20"/>
        <end position="2014"/>
    </location>
</feature>
<reference evidence="5 6" key="1">
    <citation type="submission" date="2024-07" db="EMBL/GenBank/DDBJ databases">
        <title>The genome sequence of type strain Sediminicola arcticus GDMCC 1.2805.</title>
        <authorList>
            <person name="Liu Y."/>
        </authorList>
    </citation>
    <scope>NUCLEOTIDE SEQUENCE [LARGE SCALE GENOMIC DNA]</scope>
    <source>
        <strain evidence="5 6">GDMCC 1.2805</strain>
    </source>
</reference>
<dbReference type="SMART" id="SM01360">
    <property type="entry name" value="A2M"/>
    <property type="match status" value="1"/>
</dbReference>
<evidence type="ECO:0000256" key="1">
    <source>
        <dbReference type="ARBA" id="ARBA00010556"/>
    </source>
</evidence>
<dbReference type="RefSeq" id="WP_354614180.1">
    <property type="nucleotide sequence ID" value="NZ_JBEXAE010000002.1"/>
</dbReference>
<evidence type="ECO:0000256" key="2">
    <source>
        <dbReference type="SAM" id="SignalP"/>
    </source>
</evidence>
<name>A0ABV2SU32_9FLAO</name>
<feature type="domain" description="Alpha-2-macroglobulin bait region" evidence="3">
    <location>
        <begin position="967"/>
        <end position="1107"/>
    </location>
</feature>
<dbReference type="InterPro" id="IPR051802">
    <property type="entry name" value="YfhM-like"/>
</dbReference>
<dbReference type="EMBL" id="JBEXAE010000002">
    <property type="protein sequence ID" value="MET6989789.1"/>
    <property type="molecule type" value="Genomic_DNA"/>
</dbReference>